<organism evidence="5 6">
    <name type="scientific">Pelagovum pacificum</name>
    <dbReference type="NCBI Taxonomy" id="2588711"/>
    <lineage>
        <taxon>Bacteria</taxon>
        <taxon>Pseudomonadati</taxon>
        <taxon>Pseudomonadota</taxon>
        <taxon>Alphaproteobacteria</taxon>
        <taxon>Rhodobacterales</taxon>
        <taxon>Paracoccaceae</taxon>
        <taxon>Pelagovum</taxon>
    </lineage>
</organism>
<dbReference type="PROSITE" id="PS00101">
    <property type="entry name" value="HEXAPEP_TRANSFERASES"/>
    <property type="match status" value="1"/>
</dbReference>
<evidence type="ECO:0000256" key="2">
    <source>
        <dbReference type="ARBA" id="ARBA00022679"/>
    </source>
</evidence>
<name>A0A5C5GFL0_9RHOB</name>
<dbReference type="Gene3D" id="2.160.10.10">
    <property type="entry name" value="Hexapeptide repeat proteins"/>
    <property type="match status" value="1"/>
</dbReference>
<protein>
    <submittedName>
        <fullName evidence="5">Acyltransferase</fullName>
    </submittedName>
</protein>
<dbReference type="OrthoDB" id="9815592at2"/>
<keyword evidence="3" id="KW-0677">Repeat</keyword>
<proteinExistence type="inferred from homology"/>
<dbReference type="InterPro" id="IPR011004">
    <property type="entry name" value="Trimer_LpxA-like_sf"/>
</dbReference>
<sequence length="542" mass="57976">MADSRTDWLPWERTEADLASDAQVARRAELAVSAGARIDSMTYVAEEARVFTQSLNIGAHGLIAAGALLRGDLTFGAHCSVNPYACLSGRVACGDGVRIASLATLVGFDHGTDNPDLPIYRQPLITRGIEIGDDVWIGAGAVILDGARIGSGVVIAAGAVVKGEVPDRVIVGGVPARILRHRDGPAAPAITGKADPLDQLGAAASRDWRAVIDLHRTPEGFASPDAAERVGPAIRHLCDAIELEAGFGGTDEVAERDATVRMLQAMQDQTTGLFPDPDHPHDGPPERDGIALYNVIAVGGALACLDAAPAYPVALVEQGGDWLSGQLDGLDWRGNPWGSGATTDTLGTALWLNRRHFGQGSARETLFGWLTLAADPHSGIWSGKVDDDWLLAVNGFYRASRGSYALHGLPLPYADRTIDTVLTHWAAHDGFRNDQRTACNLLDVVHPLWLCLRQTDHRRAEAEKIAHEVIAGTAERWREGRGLPFDDDHATGLQGTEMWLSAVHTAAAILGAEDRFPFRPQGVHRLIPAGNGAHQTERKPRC</sequence>
<comment type="similarity">
    <text evidence="1">Belongs to the transferase hexapeptide repeat family.</text>
</comment>
<dbReference type="SUPFAM" id="SSF51161">
    <property type="entry name" value="Trimeric LpxA-like enzymes"/>
    <property type="match status" value="1"/>
</dbReference>
<evidence type="ECO:0000313" key="6">
    <source>
        <dbReference type="Proteomes" id="UP000314011"/>
    </source>
</evidence>
<dbReference type="PANTHER" id="PTHR43300">
    <property type="entry name" value="ACETYLTRANSFERASE"/>
    <property type="match status" value="1"/>
</dbReference>
<evidence type="ECO:0000313" key="5">
    <source>
        <dbReference type="EMBL" id="TNY33473.1"/>
    </source>
</evidence>
<dbReference type="RefSeq" id="WP_140194160.1">
    <property type="nucleotide sequence ID" value="NZ_CP065915.1"/>
</dbReference>
<dbReference type="GO" id="GO:0016746">
    <property type="term" value="F:acyltransferase activity"/>
    <property type="evidence" value="ECO:0007669"/>
    <property type="project" value="UniProtKB-KW"/>
</dbReference>
<accession>A0A5C5GFL0</accession>
<comment type="caution">
    <text evidence="5">The sequence shown here is derived from an EMBL/GenBank/DDBJ whole genome shotgun (WGS) entry which is preliminary data.</text>
</comment>
<dbReference type="InterPro" id="IPR001451">
    <property type="entry name" value="Hexapep"/>
</dbReference>
<dbReference type="PANTHER" id="PTHR43300:SF11">
    <property type="entry name" value="ACETYLTRANSFERASE RV3034C-RELATED"/>
    <property type="match status" value="1"/>
</dbReference>
<gene>
    <name evidence="5" type="ORF">FHY64_09425</name>
</gene>
<reference evidence="5 6" key="1">
    <citation type="submission" date="2019-06" db="EMBL/GenBank/DDBJ databases">
        <title>Genome of new Rhodobacteraceae sp. SM1903.</title>
        <authorList>
            <person name="Ren X."/>
        </authorList>
    </citation>
    <scope>NUCLEOTIDE SEQUENCE [LARGE SCALE GENOMIC DNA]</scope>
    <source>
        <strain evidence="5 6">SM1903</strain>
    </source>
</reference>
<keyword evidence="2 5" id="KW-0808">Transferase</keyword>
<keyword evidence="4 5" id="KW-0012">Acyltransferase</keyword>
<evidence type="ECO:0000256" key="4">
    <source>
        <dbReference type="ARBA" id="ARBA00023315"/>
    </source>
</evidence>
<evidence type="ECO:0000256" key="3">
    <source>
        <dbReference type="ARBA" id="ARBA00022737"/>
    </source>
</evidence>
<keyword evidence="6" id="KW-1185">Reference proteome</keyword>
<evidence type="ECO:0000256" key="1">
    <source>
        <dbReference type="ARBA" id="ARBA00007274"/>
    </source>
</evidence>
<dbReference type="InterPro" id="IPR018357">
    <property type="entry name" value="Hexapep_transf_CS"/>
</dbReference>
<dbReference type="InterPro" id="IPR050179">
    <property type="entry name" value="Trans_hexapeptide_repeat"/>
</dbReference>
<dbReference type="Proteomes" id="UP000314011">
    <property type="component" value="Unassembled WGS sequence"/>
</dbReference>
<dbReference type="AlphaFoldDB" id="A0A5C5GFL0"/>
<dbReference type="CDD" id="cd04647">
    <property type="entry name" value="LbH_MAT_like"/>
    <property type="match status" value="1"/>
</dbReference>
<dbReference type="EMBL" id="VFFF01000001">
    <property type="protein sequence ID" value="TNY33473.1"/>
    <property type="molecule type" value="Genomic_DNA"/>
</dbReference>
<dbReference type="Pfam" id="PF00132">
    <property type="entry name" value="Hexapep"/>
    <property type="match status" value="1"/>
</dbReference>